<proteinExistence type="predicted"/>
<organism evidence="2 3">
    <name type="scientific">Wolbachia pipientis</name>
    <dbReference type="NCBI Taxonomy" id="955"/>
    <lineage>
        <taxon>Bacteria</taxon>
        <taxon>Pseudomonadati</taxon>
        <taxon>Pseudomonadota</taxon>
        <taxon>Alphaproteobacteria</taxon>
        <taxon>Rickettsiales</taxon>
        <taxon>Anaplasmataceae</taxon>
        <taxon>Wolbachieae</taxon>
        <taxon>Wolbachia</taxon>
    </lineage>
</organism>
<dbReference type="InterPro" id="IPR027417">
    <property type="entry name" value="P-loop_NTPase"/>
</dbReference>
<gene>
    <name evidence="2" type="ORF">BIY23_00275</name>
</gene>
<dbReference type="Proteomes" id="UP000175679">
    <property type="component" value="Unassembled WGS sequence"/>
</dbReference>
<dbReference type="Pfam" id="PF07693">
    <property type="entry name" value="KAP_NTPase"/>
    <property type="match status" value="1"/>
</dbReference>
<sequence>MCLQKLISLIPFYKKEKPVEEKAWEYDCLGYQQFADKFNSVIKTVNNSFTIMSLEGYSGWGQTFFLKEWVKALKQQNEVAAYYDAWDISALDKPLASFLHFLFETLFTSYKIKRSIINQFLNMDQELFSLNTLEKIISKSPLSMFSVLLNTTKEADRKDISYILKELNVIKRRKENIQDFRKQLAKIVDKIRNGKNIFIMVDNLNMCRSEFIVDFLESIKYILNIEGLVFIITVSKDINNVQNAINKILGANFGIKSFMDFTLHLPKQPIYRFIKKLFRDVKLTKKNKELIVNSFIFYAINFSLSLKAIEYCVKKIQLIHEKEKLLYPNLLSFLVILQFINNDMYEELTIPSQNKILQQIENSLIPNYQDSKEWKNLKNSLETALQNNELQVIRRILA</sequence>
<dbReference type="RefSeq" id="WP_070064580.1">
    <property type="nucleotide sequence ID" value="NZ_MJMG01000001.1"/>
</dbReference>
<name>A0A1E7QL39_WOLPI</name>
<keyword evidence="3" id="KW-1185">Reference proteome</keyword>
<evidence type="ECO:0000259" key="1">
    <source>
        <dbReference type="Pfam" id="PF07693"/>
    </source>
</evidence>
<accession>A0A1E7QL39</accession>
<protein>
    <submittedName>
        <fullName evidence="2">NTPase</fullName>
    </submittedName>
</protein>
<reference evidence="2 3" key="1">
    <citation type="submission" date="2016-09" db="EMBL/GenBank/DDBJ databases">
        <title>Genomic evidence for plant-parasitic nematodes as the earliest Wolbachia hosts.</title>
        <authorList>
            <person name="Brown A.M."/>
            <person name="Wasala S.K."/>
            <person name="Howe D.K."/>
            <person name="Peetz A.B."/>
            <person name="Zasada I.A."/>
            <person name="Denver D.R."/>
        </authorList>
    </citation>
    <scope>NUCLEOTIDE SEQUENCE [LARGE SCALE GENOMIC DNA]</scope>
    <source>
        <strain evidence="3">wPpe</strain>
    </source>
</reference>
<evidence type="ECO:0000313" key="3">
    <source>
        <dbReference type="Proteomes" id="UP000175679"/>
    </source>
</evidence>
<dbReference type="EMBL" id="MJMG01000001">
    <property type="protein sequence ID" value="OEY86929.1"/>
    <property type="molecule type" value="Genomic_DNA"/>
</dbReference>
<dbReference type="InterPro" id="IPR011646">
    <property type="entry name" value="KAP_P-loop"/>
</dbReference>
<dbReference type="OrthoDB" id="88903at2"/>
<dbReference type="SUPFAM" id="SSF52540">
    <property type="entry name" value="P-loop containing nucleoside triphosphate hydrolases"/>
    <property type="match status" value="1"/>
</dbReference>
<comment type="caution">
    <text evidence="2">The sequence shown here is derived from an EMBL/GenBank/DDBJ whole genome shotgun (WGS) entry which is preliminary data.</text>
</comment>
<feature type="domain" description="KAP NTPase" evidence="1">
    <location>
        <begin position="31"/>
        <end position="253"/>
    </location>
</feature>
<dbReference type="AlphaFoldDB" id="A0A1E7QL39"/>
<evidence type="ECO:0000313" key="2">
    <source>
        <dbReference type="EMBL" id="OEY86929.1"/>
    </source>
</evidence>